<dbReference type="Proteomes" id="UP000187013">
    <property type="component" value="Unassembled WGS sequence"/>
</dbReference>
<keyword evidence="7" id="KW-0809">Transit peptide</keyword>
<evidence type="ECO:0000256" key="1">
    <source>
        <dbReference type="ARBA" id="ARBA00002412"/>
    </source>
</evidence>
<dbReference type="AlphaFoldDB" id="A0A1Q3AJP8"/>
<name>A0A1Q3AJP8_ZYGRO</name>
<evidence type="ECO:0000256" key="9">
    <source>
        <dbReference type="SAM" id="Coils"/>
    </source>
</evidence>
<protein>
    <recommendedName>
        <fullName evidence="5">ATPase expression protein 2, mitochondrial</fullName>
    </recommendedName>
</protein>
<keyword evidence="9" id="KW-0175">Coiled coil</keyword>
<dbReference type="OrthoDB" id="4062665at2759"/>
<keyword evidence="6" id="KW-0810">Translation regulation</keyword>
<feature type="coiled-coil region" evidence="9">
    <location>
        <begin position="515"/>
        <end position="542"/>
    </location>
</feature>
<dbReference type="GO" id="GO:0005739">
    <property type="term" value="C:mitochondrion"/>
    <property type="evidence" value="ECO:0007669"/>
    <property type="project" value="UniProtKB-SubCell"/>
</dbReference>
<gene>
    <name evidence="10" type="ORF">ZYGR_0AZ01410</name>
</gene>
<dbReference type="InterPro" id="IPR024319">
    <property type="entry name" value="ATPase_expression_mit"/>
</dbReference>
<dbReference type="GO" id="GO:0006417">
    <property type="term" value="P:regulation of translation"/>
    <property type="evidence" value="ECO:0007669"/>
    <property type="project" value="UniProtKB-KW"/>
</dbReference>
<sequence length="550" mass="63600">MLRTACARSHVFKAFSSSLMFEHAVAAANSSGAAASANAASTSNNNESAIKSELPLRTLNEELHNAERKYIKPLTHVSEWSSTLTGPTSKIREYLKNGQYVKLLIRLSVDNHLNDEYISNLFTTGGLTKSEYSLFINKLLSEKELDVRLSNVIADTPHTELIYRLYEFYRDHIVDRNSLTPLQLYDLNLFLKTFLAEAQLSKAHSVLDFILLRRPLNELLANGNVEILIQFLRLKCGALSKYWKIQPASQRNSTGVALAGKASNCRLAKSYKFQNEKVLLHIINSVLGDRSWNNKRSPNLDAAIVYSLGYLGQTDLIEKYVNHTWSPSNGVELKTNPNSELLVAILTSYCVREGNMRKGLELLDRFTGDYPEVELDYLFWRRLLQLSSLLWDKKRDRKATLSHGCWTIMKQWHTQRQRKIPYDYGIMKELYPIFVRTKNKSGALEVVTKSFFGAFIQPEFTIRPNELSLLCKYQKFILKTIALKGNYRKGFEFCQEWSFSSTNRFELQKHFMQWRNIYEQRRALQSEQKAALQEKYDEMEEDDMLLGRLW</sequence>
<evidence type="ECO:0000256" key="6">
    <source>
        <dbReference type="ARBA" id="ARBA00022845"/>
    </source>
</evidence>
<evidence type="ECO:0000256" key="7">
    <source>
        <dbReference type="ARBA" id="ARBA00022946"/>
    </source>
</evidence>
<evidence type="ECO:0000256" key="5">
    <source>
        <dbReference type="ARBA" id="ARBA00019258"/>
    </source>
</evidence>
<evidence type="ECO:0000256" key="4">
    <source>
        <dbReference type="ARBA" id="ARBA00011657"/>
    </source>
</evidence>
<comment type="subunit">
    <text evidence="4">Binds to the 5'UTR of the OLI1 mRNA.</text>
</comment>
<evidence type="ECO:0000256" key="3">
    <source>
        <dbReference type="ARBA" id="ARBA00009790"/>
    </source>
</evidence>
<evidence type="ECO:0000313" key="11">
    <source>
        <dbReference type="Proteomes" id="UP000187013"/>
    </source>
</evidence>
<evidence type="ECO:0000313" key="10">
    <source>
        <dbReference type="EMBL" id="GAV55969.1"/>
    </source>
</evidence>
<comment type="similarity">
    <text evidence="3">Belongs to the AEP2 family.</text>
</comment>
<evidence type="ECO:0000256" key="8">
    <source>
        <dbReference type="ARBA" id="ARBA00023128"/>
    </source>
</evidence>
<proteinExistence type="inferred from homology"/>
<accession>A0A1Q3AJP8</accession>
<reference evidence="10 11" key="1">
    <citation type="submission" date="2016-08" db="EMBL/GenBank/DDBJ databases">
        <title>Draft genome sequence of allopolyploid Zygosaccharomyces rouxii.</title>
        <authorList>
            <person name="Watanabe J."/>
            <person name="Uehara K."/>
            <person name="Mogi Y."/>
            <person name="Tsukioka Y."/>
        </authorList>
    </citation>
    <scope>NUCLEOTIDE SEQUENCE [LARGE SCALE GENOMIC DNA]</scope>
    <source>
        <strain evidence="10 11">NBRC 110957</strain>
    </source>
</reference>
<comment type="subcellular location">
    <subcellularLocation>
        <location evidence="2">Mitochondrion</location>
    </subcellularLocation>
</comment>
<dbReference type="Pfam" id="PF12921">
    <property type="entry name" value="ATP13"/>
    <property type="match status" value="1"/>
</dbReference>
<comment type="caution">
    <text evidence="10">The sequence shown here is derived from an EMBL/GenBank/DDBJ whole genome shotgun (WGS) entry which is preliminary data.</text>
</comment>
<evidence type="ECO:0000256" key="2">
    <source>
        <dbReference type="ARBA" id="ARBA00004173"/>
    </source>
</evidence>
<keyword evidence="8" id="KW-0496">Mitochondrion</keyword>
<dbReference type="EMBL" id="BDGX01000052">
    <property type="protein sequence ID" value="GAV55969.1"/>
    <property type="molecule type" value="Genomic_DNA"/>
</dbReference>
<organism evidence="10 11">
    <name type="scientific">Zygosaccharomyces rouxii</name>
    <dbReference type="NCBI Taxonomy" id="4956"/>
    <lineage>
        <taxon>Eukaryota</taxon>
        <taxon>Fungi</taxon>
        <taxon>Dikarya</taxon>
        <taxon>Ascomycota</taxon>
        <taxon>Saccharomycotina</taxon>
        <taxon>Saccharomycetes</taxon>
        <taxon>Saccharomycetales</taxon>
        <taxon>Saccharomycetaceae</taxon>
        <taxon>Zygosaccharomyces</taxon>
    </lineage>
</organism>
<comment type="function">
    <text evidence="1">Required for translation of the mitochondrial OLI1 transcript coding for the mitochondrial ATP synthase subunit 9.</text>
</comment>